<evidence type="ECO:0000256" key="4">
    <source>
        <dbReference type="SAM" id="Coils"/>
    </source>
</evidence>
<feature type="domain" description="HAMP" evidence="7">
    <location>
        <begin position="293"/>
        <end position="345"/>
    </location>
</feature>
<dbReference type="Gene3D" id="1.10.287.950">
    <property type="entry name" value="Methyl-accepting chemotaxis protein"/>
    <property type="match status" value="1"/>
</dbReference>
<name>A0A7W4KDN0_9PROT</name>
<dbReference type="GO" id="GO:0005886">
    <property type="term" value="C:plasma membrane"/>
    <property type="evidence" value="ECO:0007669"/>
    <property type="project" value="TreeGrafter"/>
</dbReference>
<evidence type="ECO:0000256" key="5">
    <source>
        <dbReference type="SAM" id="Phobius"/>
    </source>
</evidence>
<dbReference type="EMBL" id="JABEQK010000005">
    <property type="protein sequence ID" value="MBB2204950.1"/>
    <property type="molecule type" value="Genomic_DNA"/>
</dbReference>
<accession>A0A7W4KDN0</accession>
<organism evidence="8 9">
    <name type="scientific">Gluconacetobacter takamatsuzukensis</name>
    <dbReference type="NCBI Taxonomy" id="1286190"/>
    <lineage>
        <taxon>Bacteria</taxon>
        <taxon>Pseudomonadati</taxon>
        <taxon>Pseudomonadota</taxon>
        <taxon>Alphaproteobacteria</taxon>
        <taxon>Acetobacterales</taxon>
        <taxon>Acetobacteraceae</taxon>
        <taxon>Gluconacetobacter</taxon>
    </lineage>
</organism>
<dbReference type="InterPro" id="IPR051310">
    <property type="entry name" value="MCP_chemotaxis"/>
</dbReference>
<keyword evidence="1" id="KW-0145">Chemotaxis</keyword>
<dbReference type="PROSITE" id="PS50885">
    <property type="entry name" value="HAMP"/>
    <property type="match status" value="2"/>
</dbReference>
<comment type="caution">
    <text evidence="8">The sequence shown here is derived from an EMBL/GenBank/DDBJ whole genome shotgun (WGS) entry which is preliminary data.</text>
</comment>
<dbReference type="Pfam" id="PF12729">
    <property type="entry name" value="4HB_MCP_1"/>
    <property type="match status" value="1"/>
</dbReference>
<dbReference type="SUPFAM" id="SSF58104">
    <property type="entry name" value="Methyl-accepting chemotaxis protein (MCP) signaling domain"/>
    <property type="match status" value="1"/>
</dbReference>
<evidence type="ECO:0000313" key="8">
    <source>
        <dbReference type="EMBL" id="MBB2204950.1"/>
    </source>
</evidence>
<dbReference type="InterPro" id="IPR024478">
    <property type="entry name" value="HlyB_4HB_MCP"/>
</dbReference>
<dbReference type="Pfam" id="PF00672">
    <property type="entry name" value="HAMP"/>
    <property type="match status" value="1"/>
</dbReference>
<evidence type="ECO:0000256" key="1">
    <source>
        <dbReference type="ARBA" id="ARBA00022500"/>
    </source>
</evidence>
<dbReference type="GO" id="GO:0006935">
    <property type="term" value="P:chemotaxis"/>
    <property type="evidence" value="ECO:0007669"/>
    <property type="project" value="UniProtKB-KW"/>
</dbReference>
<dbReference type="Gene3D" id="1.10.8.500">
    <property type="entry name" value="HAMP domain in histidine kinase"/>
    <property type="match status" value="1"/>
</dbReference>
<evidence type="ECO:0000256" key="3">
    <source>
        <dbReference type="PROSITE-ProRule" id="PRU00284"/>
    </source>
</evidence>
<dbReference type="SMART" id="SM00283">
    <property type="entry name" value="MA"/>
    <property type="match status" value="1"/>
</dbReference>
<dbReference type="PROSITE" id="PS51257">
    <property type="entry name" value="PROKAR_LIPOPROTEIN"/>
    <property type="match status" value="1"/>
</dbReference>
<evidence type="ECO:0000259" key="7">
    <source>
        <dbReference type="PROSITE" id="PS50885"/>
    </source>
</evidence>
<proteinExistence type="inferred from homology"/>
<dbReference type="SUPFAM" id="SSF158472">
    <property type="entry name" value="HAMP domain-like"/>
    <property type="match status" value="1"/>
</dbReference>
<feature type="domain" description="HAMP" evidence="7">
    <location>
        <begin position="211"/>
        <end position="264"/>
    </location>
</feature>
<evidence type="ECO:0000256" key="2">
    <source>
        <dbReference type="ARBA" id="ARBA00029447"/>
    </source>
</evidence>
<dbReference type="Pfam" id="PF00015">
    <property type="entry name" value="MCPsignal"/>
    <property type="match status" value="1"/>
</dbReference>
<evidence type="ECO:0000259" key="6">
    <source>
        <dbReference type="PROSITE" id="PS50111"/>
    </source>
</evidence>
<dbReference type="InterPro" id="IPR003660">
    <property type="entry name" value="HAMP_dom"/>
</dbReference>
<keyword evidence="5" id="KW-1133">Transmembrane helix</keyword>
<evidence type="ECO:0000313" key="9">
    <source>
        <dbReference type="Proteomes" id="UP000540556"/>
    </source>
</evidence>
<sequence length="618" mass="66542">MRSPGIKGSLSIVLFLIALSCIFSGLFSIRGLTYVNGRVEDIANRSLASIRALSTLRTEIQNFRGIEIKQLTASSQGDFKALAGASDAASDKIAHAIDQYVPFITTDREQALFHNIQEQWFQYKDLHDDTFKNWSAAQDHAQAVATAGQDLVDAEETVSETLTSFLDGSIRDAALYGVQSEAVYKTTIRQVYAAYAVLFVVMLAAVLVVLYTILRPLQRINGSITRLAAGETDLTFPMAGRTDEIGAISRSLEIFRVAAIAKQELERDAESQRRRAEAERIAIQERAEAEAREWLLQATSALADGLKRMAGGDLSFQITTPFSAAFESLRRDFNQSLAQLGAAFGQMSGAVRVISDGTHELAAGAENLARRTEHQAAALEQTNAAVSGIVRTVADTAERSENARQIGARARQSAAASSTITLQTEEAMSRIERGSEKIAAIVDMIDSIAFQTNILALNASVEAARAGDAGRGFTVVASEVRSLAQKCADAARDVRSVIRATAADVKEGSTRVKDCSGTLRTISDFIGQMGQHLDAIAVAAKEQSSSLSEINAAIGSLDQTTQQNTHVAETFNGTSRRLATEGRRLNGLVEKFRLPRAAAPRKDVAARKPEMAPALLSG</sequence>
<feature type="transmembrane region" description="Helical" evidence="5">
    <location>
        <begin position="192"/>
        <end position="214"/>
    </location>
</feature>
<feature type="domain" description="Methyl-accepting transducer" evidence="6">
    <location>
        <begin position="350"/>
        <end position="579"/>
    </location>
</feature>
<gene>
    <name evidence="8" type="ORF">HLH27_07965</name>
</gene>
<dbReference type="SMART" id="SM00304">
    <property type="entry name" value="HAMP"/>
    <property type="match status" value="2"/>
</dbReference>
<keyword evidence="4" id="KW-0175">Coiled coil</keyword>
<dbReference type="GO" id="GO:0007165">
    <property type="term" value="P:signal transduction"/>
    <property type="evidence" value="ECO:0007669"/>
    <property type="project" value="UniProtKB-KW"/>
</dbReference>
<dbReference type="Proteomes" id="UP000540556">
    <property type="component" value="Unassembled WGS sequence"/>
</dbReference>
<dbReference type="PROSITE" id="PS50111">
    <property type="entry name" value="CHEMOTAXIS_TRANSDUC_2"/>
    <property type="match status" value="1"/>
</dbReference>
<comment type="similarity">
    <text evidence="2">Belongs to the methyl-accepting chemotaxis (MCP) protein family.</text>
</comment>
<reference evidence="8 9" key="1">
    <citation type="submission" date="2020-04" db="EMBL/GenBank/DDBJ databases">
        <title>Description of novel Gluconacetobacter.</title>
        <authorList>
            <person name="Sombolestani A."/>
        </authorList>
    </citation>
    <scope>NUCLEOTIDE SEQUENCE [LARGE SCALE GENOMIC DNA]</scope>
    <source>
        <strain evidence="8 9">LMG 27800</strain>
    </source>
</reference>
<dbReference type="AlphaFoldDB" id="A0A7W4KDN0"/>
<keyword evidence="3" id="KW-0807">Transducer</keyword>
<dbReference type="InterPro" id="IPR004089">
    <property type="entry name" value="MCPsignal_dom"/>
</dbReference>
<keyword evidence="9" id="KW-1185">Reference proteome</keyword>
<dbReference type="PANTHER" id="PTHR43531">
    <property type="entry name" value="PROTEIN ICFG"/>
    <property type="match status" value="1"/>
</dbReference>
<dbReference type="GO" id="GO:0004888">
    <property type="term" value="F:transmembrane signaling receptor activity"/>
    <property type="evidence" value="ECO:0007669"/>
    <property type="project" value="TreeGrafter"/>
</dbReference>
<keyword evidence="5" id="KW-0812">Transmembrane</keyword>
<dbReference type="PANTHER" id="PTHR43531:SF11">
    <property type="entry name" value="METHYL-ACCEPTING CHEMOTAXIS PROTEIN 3"/>
    <property type="match status" value="1"/>
</dbReference>
<feature type="coiled-coil region" evidence="4">
    <location>
        <begin position="262"/>
        <end position="293"/>
    </location>
</feature>
<keyword evidence="5" id="KW-0472">Membrane</keyword>
<protein>
    <submittedName>
        <fullName evidence="8">Methyl-accepting chemotaxis protein</fullName>
    </submittedName>
</protein>